<dbReference type="RefSeq" id="WP_176231391.1">
    <property type="nucleotide sequence ID" value="NZ_BLRZ01000118.1"/>
</dbReference>
<evidence type="ECO:0000259" key="3">
    <source>
        <dbReference type="PROSITE" id="PS51371"/>
    </source>
</evidence>
<dbReference type="Gene3D" id="3.30.565.10">
    <property type="entry name" value="Histidine kinase-like ATPase, C-terminal domain"/>
    <property type="match status" value="1"/>
</dbReference>
<dbReference type="PANTHER" id="PTHR48108:SF6">
    <property type="entry name" value="CBS DOMAIN-CONTAINING PROTEIN CBSX1, CHLOROPLASTIC"/>
    <property type="match status" value="1"/>
</dbReference>
<sequence>MRSRGAGTRTQLTKLEELLRELRVEEVMTRRLVSVSGDFTMAQVKELLRKHRISGVPVLEGEALVGVVSIEDVTRALEQGEMGAKVRDRMSREVITVFADEPAVEAVKRFAHTKVGRLPVLDRGGKVVGILTPGDPVGRAFRVMDLRYREQEQQRWQQKGLGLEDLLGEGASLVLRFRVQGEDFAGAGKASVQAKRVLGRLGLDPGAVRRATIAAYEAEMNLIIHTRGGELTLEATPHSVVVEAVDKGPGIVDVEQALQPGFSTAPEWVCEMGFGAGMGLNNIQSCADEFEIESEVGRGTRVRAVVHLSQSGRKDRLNR</sequence>
<dbReference type="EMBL" id="BLRW01000121">
    <property type="protein sequence ID" value="GFP23489.1"/>
    <property type="molecule type" value="Genomic_DNA"/>
</dbReference>
<organism evidence="6 8">
    <name type="scientific">Candidatus Hakubella thermalkaliphila</name>
    <dbReference type="NCBI Taxonomy" id="2754717"/>
    <lineage>
        <taxon>Bacteria</taxon>
        <taxon>Bacillati</taxon>
        <taxon>Actinomycetota</taxon>
        <taxon>Actinomycetota incertae sedis</taxon>
        <taxon>Candidatus Hakubellales</taxon>
        <taxon>Candidatus Hakubellaceae</taxon>
        <taxon>Candidatus Hakubella</taxon>
    </lineage>
</organism>
<dbReference type="SMART" id="SM00116">
    <property type="entry name" value="CBS"/>
    <property type="match status" value="2"/>
</dbReference>
<dbReference type="Proteomes" id="UP000588083">
    <property type="component" value="Unassembled WGS sequence"/>
</dbReference>
<evidence type="ECO:0000256" key="2">
    <source>
        <dbReference type="PROSITE-ProRule" id="PRU00703"/>
    </source>
</evidence>
<dbReference type="Proteomes" id="UP000585609">
    <property type="component" value="Unassembled WGS sequence"/>
</dbReference>
<dbReference type="EMBL" id="BLSD01000009">
    <property type="protein sequence ID" value="GFP38593.1"/>
    <property type="molecule type" value="Genomic_DNA"/>
</dbReference>
<name>A0A6V8PY62_9ACTN</name>
<keyword evidence="2" id="KW-0129">CBS domain</keyword>
<dbReference type="Pfam" id="PF00571">
    <property type="entry name" value="CBS"/>
    <property type="match status" value="2"/>
</dbReference>
<feature type="domain" description="CBS" evidence="3">
    <location>
        <begin position="28"/>
        <end position="86"/>
    </location>
</feature>
<dbReference type="InterPro" id="IPR003594">
    <property type="entry name" value="HATPase_dom"/>
</dbReference>
<dbReference type="Proteomes" id="UP000569018">
    <property type="component" value="Unassembled WGS sequence"/>
</dbReference>
<comment type="caution">
    <text evidence="6">The sequence shown here is derived from an EMBL/GenBank/DDBJ whole genome shotgun (WGS) entry which is preliminary data.</text>
</comment>
<dbReference type="InterPro" id="IPR046342">
    <property type="entry name" value="CBS_dom_sf"/>
</dbReference>
<dbReference type="EMBL" id="BLSC01000049">
    <property type="protein sequence ID" value="GFP37113.1"/>
    <property type="molecule type" value="Genomic_DNA"/>
</dbReference>
<dbReference type="PROSITE" id="PS51371">
    <property type="entry name" value="CBS"/>
    <property type="match status" value="2"/>
</dbReference>
<evidence type="ECO:0000313" key="11">
    <source>
        <dbReference type="Proteomes" id="UP000588083"/>
    </source>
</evidence>
<evidence type="ECO:0000313" key="9">
    <source>
        <dbReference type="Proteomes" id="UP000569018"/>
    </source>
</evidence>
<feature type="domain" description="CBS" evidence="3">
    <location>
        <begin position="90"/>
        <end position="146"/>
    </location>
</feature>
<dbReference type="InterPro" id="IPR036890">
    <property type="entry name" value="HATPase_C_sf"/>
</dbReference>
<gene>
    <name evidence="4" type="ORF">HKBW3S09_00956</name>
    <name evidence="5" type="ORF">HKBW3S34_01812</name>
    <name evidence="6" type="ORF">HKBW3S44_00793</name>
    <name evidence="7" type="ORF">HKBW3S47_00294</name>
</gene>
<evidence type="ECO:0000313" key="7">
    <source>
        <dbReference type="EMBL" id="GFP38593.1"/>
    </source>
</evidence>
<dbReference type="InterPro" id="IPR051462">
    <property type="entry name" value="CBS_domain-containing"/>
</dbReference>
<evidence type="ECO:0000313" key="4">
    <source>
        <dbReference type="EMBL" id="GFP23489.1"/>
    </source>
</evidence>
<accession>A0A6V8PY62</accession>
<dbReference type="SUPFAM" id="SSF54631">
    <property type="entry name" value="CBS-domain pair"/>
    <property type="match status" value="1"/>
</dbReference>
<proteinExistence type="predicted"/>
<dbReference type="AlphaFoldDB" id="A0A6V8PY62"/>
<evidence type="ECO:0000313" key="5">
    <source>
        <dbReference type="EMBL" id="GFP30893.1"/>
    </source>
</evidence>
<dbReference type="Gene3D" id="3.10.580.10">
    <property type="entry name" value="CBS-domain"/>
    <property type="match status" value="2"/>
</dbReference>
<dbReference type="EMBL" id="BLRZ01000118">
    <property type="protein sequence ID" value="GFP30893.1"/>
    <property type="molecule type" value="Genomic_DNA"/>
</dbReference>
<keyword evidence="1" id="KW-0677">Repeat</keyword>
<dbReference type="PANTHER" id="PTHR48108">
    <property type="entry name" value="CBS DOMAIN-CONTAINING PROTEIN CBSX2, CHLOROPLASTIC"/>
    <property type="match status" value="1"/>
</dbReference>
<evidence type="ECO:0000313" key="10">
    <source>
        <dbReference type="Proteomes" id="UP000585609"/>
    </source>
</evidence>
<dbReference type="Proteomes" id="UP000561271">
    <property type="component" value="Unassembled WGS sequence"/>
</dbReference>
<reference evidence="8 9" key="1">
    <citation type="journal article" date="2020" name="Front. Microbiol.">
        <title>Single-cell genomics of novel Actinobacteria with the Wood-Ljungdahl pathway discovered in a serpentinizing system.</title>
        <authorList>
            <person name="Merino N."/>
            <person name="Kawai M."/>
            <person name="Boyd E.S."/>
            <person name="Colman D.R."/>
            <person name="McGlynn S.E."/>
            <person name="Nealson K.H."/>
            <person name="Kurokawa K."/>
            <person name="Hongoh Y."/>
        </authorList>
    </citation>
    <scope>NUCLEOTIDE SEQUENCE [LARGE SCALE GENOMIC DNA]</scope>
    <source>
        <strain evidence="4 10">S09_30</strain>
        <strain evidence="5 11">S34</strain>
        <strain evidence="6 8">S44</strain>
        <strain evidence="7 9">S47</strain>
    </source>
</reference>
<dbReference type="Pfam" id="PF13581">
    <property type="entry name" value="HATPase_c_2"/>
    <property type="match status" value="1"/>
</dbReference>
<evidence type="ECO:0000313" key="8">
    <source>
        <dbReference type="Proteomes" id="UP000561271"/>
    </source>
</evidence>
<evidence type="ECO:0000256" key="1">
    <source>
        <dbReference type="ARBA" id="ARBA00022737"/>
    </source>
</evidence>
<keyword evidence="11" id="KW-1185">Reference proteome</keyword>
<evidence type="ECO:0000313" key="6">
    <source>
        <dbReference type="EMBL" id="GFP37113.1"/>
    </source>
</evidence>
<protein>
    <recommendedName>
        <fullName evidence="3">CBS domain-containing protein</fullName>
    </recommendedName>
</protein>
<dbReference type="SUPFAM" id="SSF55874">
    <property type="entry name" value="ATPase domain of HSP90 chaperone/DNA topoisomerase II/histidine kinase"/>
    <property type="match status" value="1"/>
</dbReference>
<dbReference type="InterPro" id="IPR000644">
    <property type="entry name" value="CBS_dom"/>
</dbReference>